<evidence type="ECO:0000256" key="5">
    <source>
        <dbReference type="ARBA" id="ARBA00022815"/>
    </source>
</evidence>
<evidence type="ECO:0000256" key="2">
    <source>
        <dbReference type="ARBA" id="ARBA00007419"/>
    </source>
</evidence>
<protein>
    <submittedName>
        <fullName evidence="8">Dicentracin</fullName>
    </submittedName>
</protein>
<evidence type="ECO:0000256" key="6">
    <source>
        <dbReference type="ARBA" id="ARBA00023022"/>
    </source>
</evidence>
<keyword evidence="5" id="KW-0027">Amidation</keyword>
<dbReference type="EMBL" id="BT082403">
    <property type="protein sequence ID" value="ACQ58110.1"/>
    <property type="molecule type" value="mRNA"/>
</dbReference>
<comment type="similarity">
    <text evidence="2">Belongs to the pleurocidin family.</text>
</comment>
<reference evidence="8" key="1">
    <citation type="submission" date="2009-05" db="EMBL/GenBank/DDBJ databases">
        <title>Anoplopoma fimbria ESTs and full-length cDNAs.</title>
        <authorList>
            <person name="Messmer A."/>
            <person name="Rondeau E."/>
            <person name="Sanderson D."/>
            <person name="Cooper G."/>
            <person name="Leong J."/>
            <person name="Koop B.F."/>
        </authorList>
    </citation>
    <scope>NUCLEOTIDE SEQUENCE</scope>
    <source>
        <tissue evidence="8">Brain</tissue>
    </source>
</reference>
<dbReference type="GO" id="GO:0042742">
    <property type="term" value="P:defense response to bacterium"/>
    <property type="evidence" value="ECO:0007669"/>
    <property type="project" value="UniProtKB-KW"/>
</dbReference>
<comment type="subcellular location">
    <subcellularLocation>
        <location evidence="1">Secreted</location>
    </subcellularLocation>
</comment>
<dbReference type="GO" id="GO:0005576">
    <property type="term" value="C:extracellular region"/>
    <property type="evidence" value="ECO:0007669"/>
    <property type="project" value="UniProtKB-SubCell"/>
</dbReference>
<gene>
    <name evidence="8" type="primary">DICT</name>
</gene>
<organism evidence="8">
    <name type="scientific">Anoplopoma fimbria</name>
    <name type="common">Sablefish</name>
    <dbReference type="NCBI Taxonomy" id="229290"/>
    <lineage>
        <taxon>Eukaryota</taxon>
        <taxon>Metazoa</taxon>
        <taxon>Chordata</taxon>
        <taxon>Craniata</taxon>
        <taxon>Vertebrata</taxon>
        <taxon>Euteleostomi</taxon>
        <taxon>Actinopterygii</taxon>
        <taxon>Neopterygii</taxon>
        <taxon>Teleostei</taxon>
        <taxon>Neoteleostei</taxon>
        <taxon>Acanthomorphata</taxon>
        <taxon>Eupercaria</taxon>
        <taxon>Perciformes</taxon>
        <taxon>Cottioidei</taxon>
        <taxon>Anoplopomatales</taxon>
        <taxon>Anoplopomatidae</taxon>
        <taxon>Anoplopoma</taxon>
    </lineage>
</organism>
<evidence type="ECO:0000256" key="7">
    <source>
        <dbReference type="SAM" id="SignalP"/>
    </source>
</evidence>
<evidence type="ECO:0000256" key="3">
    <source>
        <dbReference type="ARBA" id="ARBA00022525"/>
    </source>
</evidence>
<feature type="signal peptide" evidence="7">
    <location>
        <begin position="1"/>
        <end position="22"/>
    </location>
</feature>
<sequence length="67" mass="7683">MKCITLFLVLSLVVLMAEPGECFIHHIFNGLVKVGKSIHGLIRRRHGAMTEQQEMEQRAFDREQAFA</sequence>
<keyword evidence="4" id="KW-0929">Antimicrobial</keyword>
<dbReference type="Pfam" id="PF08107">
    <property type="entry name" value="Antimicrobial12"/>
    <property type="match status" value="1"/>
</dbReference>
<evidence type="ECO:0000256" key="4">
    <source>
        <dbReference type="ARBA" id="ARBA00022529"/>
    </source>
</evidence>
<evidence type="ECO:0000313" key="8">
    <source>
        <dbReference type="EMBL" id="ACQ58110.1"/>
    </source>
</evidence>
<keyword evidence="6" id="KW-0044">Antibiotic</keyword>
<dbReference type="AlphaFoldDB" id="C3KHI8"/>
<feature type="chain" id="PRO_5002928802" evidence="7">
    <location>
        <begin position="23"/>
        <end position="67"/>
    </location>
</feature>
<evidence type="ECO:0000256" key="1">
    <source>
        <dbReference type="ARBA" id="ARBA00004613"/>
    </source>
</evidence>
<keyword evidence="7" id="KW-0732">Signal</keyword>
<dbReference type="InterPro" id="IPR012515">
    <property type="entry name" value="Antimicrobial12"/>
</dbReference>
<accession>C3KHI8</accession>
<proteinExistence type="evidence at transcript level"/>
<keyword evidence="3" id="KW-0964">Secreted</keyword>
<name>C3KHI8_ANOFI</name>